<gene>
    <name evidence="1" type="ORF">Tco_0678269</name>
</gene>
<evidence type="ECO:0000313" key="1">
    <source>
        <dbReference type="EMBL" id="GJS63705.1"/>
    </source>
</evidence>
<keyword evidence="2" id="KW-1185">Reference proteome</keyword>
<comment type="caution">
    <text evidence="1">The sequence shown here is derived from an EMBL/GenBank/DDBJ whole genome shotgun (WGS) entry which is preliminary data.</text>
</comment>
<organism evidence="1 2">
    <name type="scientific">Tanacetum coccineum</name>
    <dbReference type="NCBI Taxonomy" id="301880"/>
    <lineage>
        <taxon>Eukaryota</taxon>
        <taxon>Viridiplantae</taxon>
        <taxon>Streptophyta</taxon>
        <taxon>Embryophyta</taxon>
        <taxon>Tracheophyta</taxon>
        <taxon>Spermatophyta</taxon>
        <taxon>Magnoliopsida</taxon>
        <taxon>eudicotyledons</taxon>
        <taxon>Gunneridae</taxon>
        <taxon>Pentapetalae</taxon>
        <taxon>asterids</taxon>
        <taxon>campanulids</taxon>
        <taxon>Asterales</taxon>
        <taxon>Asteraceae</taxon>
        <taxon>Asteroideae</taxon>
        <taxon>Anthemideae</taxon>
        <taxon>Anthemidinae</taxon>
        <taxon>Tanacetum</taxon>
    </lineage>
</organism>
<reference evidence="1" key="2">
    <citation type="submission" date="2022-01" db="EMBL/GenBank/DDBJ databases">
        <authorList>
            <person name="Yamashiro T."/>
            <person name="Shiraishi A."/>
            <person name="Satake H."/>
            <person name="Nakayama K."/>
        </authorList>
    </citation>
    <scope>NUCLEOTIDE SEQUENCE</scope>
</reference>
<protein>
    <recommendedName>
        <fullName evidence="3">Reverse transcriptase domain-containing protein</fullName>
    </recommendedName>
</protein>
<dbReference type="Proteomes" id="UP001151760">
    <property type="component" value="Unassembled WGS sequence"/>
</dbReference>
<proteinExistence type="predicted"/>
<dbReference type="EMBL" id="BQNB010009450">
    <property type="protein sequence ID" value="GJS63705.1"/>
    <property type="molecule type" value="Genomic_DNA"/>
</dbReference>
<evidence type="ECO:0000313" key="2">
    <source>
        <dbReference type="Proteomes" id="UP001151760"/>
    </source>
</evidence>
<accession>A0ABQ4XEJ8</accession>
<sequence length="222" mass="24779">MVAAGGNFMRKTPQESYDLIENITQHHVVGRRNRNLDLPFEWPLVPSSLDHVVVSLSHSLNPTGNSDSILEDTDKLLPHHDLTILELNNEIFDPEGDILILRNLLKDDPSEAKNSEIDSLIEGPSDTFLMGDEDIKLNPPMDVDNLVPIPRVSEKPLDSLDPILKLPSIRTLSMEIAVHESEMETIMDEVQINSTQTTAQITPLYGKFSIDITIPNPIMSLS</sequence>
<name>A0ABQ4XEJ8_9ASTR</name>
<reference evidence="1" key="1">
    <citation type="journal article" date="2022" name="Int. J. Mol. Sci.">
        <title>Draft Genome of Tanacetum Coccineum: Genomic Comparison of Closely Related Tanacetum-Family Plants.</title>
        <authorList>
            <person name="Yamashiro T."/>
            <person name="Shiraishi A."/>
            <person name="Nakayama K."/>
            <person name="Satake H."/>
        </authorList>
    </citation>
    <scope>NUCLEOTIDE SEQUENCE</scope>
</reference>
<evidence type="ECO:0008006" key="3">
    <source>
        <dbReference type="Google" id="ProtNLM"/>
    </source>
</evidence>